<organism evidence="1 2">
    <name type="scientific">Dinoroseobacter phage vB_DshS-R5C</name>
    <dbReference type="NCBI Taxonomy" id="1965368"/>
    <lineage>
        <taxon>Viruses</taxon>
        <taxon>Duplodnaviria</taxon>
        <taxon>Heunggongvirae</taxon>
        <taxon>Uroviricota</taxon>
        <taxon>Caudoviricetes</taxon>
        <taxon>Nanhaivirus</taxon>
        <taxon>Nanhaivirus D5C</taxon>
    </lineage>
</organism>
<evidence type="ECO:0000313" key="1">
    <source>
        <dbReference type="EMBL" id="ARB06134.1"/>
    </source>
</evidence>
<name>A0A1V0DY87_9CAUD</name>
<evidence type="ECO:0000313" key="2">
    <source>
        <dbReference type="Proteomes" id="UP000224401"/>
    </source>
</evidence>
<sequence>MNIERINARFIKNHGEIVRTWDETQRDSQRKVTYAVTMCEHADGFKRVLTVAE</sequence>
<keyword evidence="2" id="KW-1185">Reference proteome</keyword>
<gene>
    <name evidence="1" type="ORF">vBDshSR5C_80</name>
</gene>
<proteinExistence type="predicted"/>
<accession>A0A1V0DY87</accession>
<reference evidence="1 2" key="1">
    <citation type="submission" date="2017-02" db="EMBL/GenBank/DDBJ databases">
        <title>A novel roseosiphophage isolated from the oligotrophic South China Sea.</title>
        <authorList>
            <person name="Yang Y."/>
            <person name="Cai L."/>
            <person name="Zhang R."/>
        </authorList>
    </citation>
    <scope>NUCLEOTIDE SEQUENCE [LARGE SCALE GENOMIC DNA]</scope>
</reference>
<dbReference type="Proteomes" id="UP000224401">
    <property type="component" value="Segment"/>
</dbReference>
<dbReference type="EMBL" id="KY606587">
    <property type="protein sequence ID" value="ARB06134.1"/>
    <property type="molecule type" value="Genomic_DNA"/>
</dbReference>
<protein>
    <submittedName>
        <fullName evidence="1">Uncharacterized protein</fullName>
    </submittedName>
</protein>